<dbReference type="OrthoDB" id="8444687at2"/>
<evidence type="ECO:0000313" key="2">
    <source>
        <dbReference type="EMBL" id="PLW78849.1"/>
    </source>
</evidence>
<dbReference type="AlphaFoldDB" id="A0A2N5XWI8"/>
<feature type="compositionally biased region" description="Polar residues" evidence="1">
    <location>
        <begin position="145"/>
        <end position="156"/>
    </location>
</feature>
<feature type="region of interest" description="Disordered" evidence="1">
    <location>
        <begin position="140"/>
        <end position="168"/>
    </location>
</feature>
<keyword evidence="3" id="KW-1185">Reference proteome</keyword>
<protein>
    <recommendedName>
        <fullName evidence="4">Flagellar protein FlgN</fullName>
    </recommendedName>
</protein>
<dbReference type="Proteomes" id="UP000234881">
    <property type="component" value="Unassembled WGS sequence"/>
</dbReference>
<evidence type="ECO:0000256" key="1">
    <source>
        <dbReference type="SAM" id="MobiDB-lite"/>
    </source>
</evidence>
<feature type="region of interest" description="Disordered" evidence="1">
    <location>
        <begin position="1"/>
        <end position="21"/>
    </location>
</feature>
<name>A0A2N5XWI8_9HYPH</name>
<organism evidence="2 3">
    <name type="scientific">Cohaesibacter celericrescens</name>
    <dbReference type="NCBI Taxonomy" id="2067669"/>
    <lineage>
        <taxon>Bacteria</taxon>
        <taxon>Pseudomonadati</taxon>
        <taxon>Pseudomonadota</taxon>
        <taxon>Alphaproteobacteria</taxon>
        <taxon>Hyphomicrobiales</taxon>
        <taxon>Cohaesibacteraceae</taxon>
    </lineage>
</organism>
<gene>
    <name evidence="2" type="ORF">C0081_00990</name>
</gene>
<accession>A0A2N5XWI8</accession>
<evidence type="ECO:0008006" key="4">
    <source>
        <dbReference type="Google" id="ProtNLM"/>
    </source>
</evidence>
<reference evidence="2 3" key="1">
    <citation type="submission" date="2018-01" db="EMBL/GenBank/DDBJ databases">
        <title>The draft genome sequence of Cohaesibacter sp. H1304.</title>
        <authorList>
            <person name="Wang N.-N."/>
            <person name="Du Z.-J."/>
        </authorList>
    </citation>
    <scope>NUCLEOTIDE SEQUENCE [LARGE SCALE GENOMIC DNA]</scope>
    <source>
        <strain evidence="2 3">H1304</strain>
    </source>
</reference>
<dbReference type="EMBL" id="PKUQ01000001">
    <property type="protein sequence ID" value="PLW78849.1"/>
    <property type="molecule type" value="Genomic_DNA"/>
</dbReference>
<proteinExistence type="predicted"/>
<dbReference type="RefSeq" id="WP_101531933.1">
    <property type="nucleotide sequence ID" value="NZ_JBFHIU010000149.1"/>
</dbReference>
<sequence>MSEQENKATSPVTQAATLAKSPIASPDDVRRLVGAIEHIMDALDDVMGEETKLLKEGKVKQALDLVEAKNQLSIQYMLLQKAITANASLVKQMAPQDSEQLTRRHHMFQSTLQANLAVIATVREVSSELVHDINDQVQKGGKANTYGQSGQLPQHVTQRRGLSIDTAS</sequence>
<feature type="compositionally biased region" description="Polar residues" evidence="1">
    <location>
        <begin position="7"/>
        <end position="16"/>
    </location>
</feature>
<evidence type="ECO:0000313" key="3">
    <source>
        <dbReference type="Proteomes" id="UP000234881"/>
    </source>
</evidence>
<comment type="caution">
    <text evidence="2">The sequence shown here is derived from an EMBL/GenBank/DDBJ whole genome shotgun (WGS) entry which is preliminary data.</text>
</comment>